<sequence length="164" mass="18244">MAAGDGSRISAAEVLRRNDWRTQSKCWGCRMSIGGSRTGTHVIVGLLNLNRGIGASWYRVTIDIDWVGELLNSVMDQRFDSLDYSVYAQRHRIGGYGYGWGWGWGLSISIWQRGSMAASGHRIMTWNSNLCLISVPVGMITERRVRLLGHVEGLQEVGLSEAID</sequence>
<gene>
    <name evidence="1" type="ORF">SISNIDRAFT_467941</name>
</gene>
<dbReference type="Proteomes" id="UP000076722">
    <property type="component" value="Unassembled WGS sequence"/>
</dbReference>
<evidence type="ECO:0000313" key="1">
    <source>
        <dbReference type="EMBL" id="KZS91007.1"/>
    </source>
</evidence>
<organism evidence="1 2">
    <name type="scientific">Sistotremastrum niveocremeum HHB9708</name>
    <dbReference type="NCBI Taxonomy" id="1314777"/>
    <lineage>
        <taxon>Eukaryota</taxon>
        <taxon>Fungi</taxon>
        <taxon>Dikarya</taxon>
        <taxon>Basidiomycota</taxon>
        <taxon>Agaricomycotina</taxon>
        <taxon>Agaricomycetes</taxon>
        <taxon>Sistotremastrales</taxon>
        <taxon>Sistotremastraceae</taxon>
        <taxon>Sertulicium</taxon>
        <taxon>Sertulicium niveocremeum</taxon>
    </lineage>
</organism>
<reference evidence="1 2" key="1">
    <citation type="journal article" date="2016" name="Mol. Biol. Evol.">
        <title>Comparative Genomics of Early-Diverging Mushroom-Forming Fungi Provides Insights into the Origins of Lignocellulose Decay Capabilities.</title>
        <authorList>
            <person name="Nagy L.G."/>
            <person name="Riley R."/>
            <person name="Tritt A."/>
            <person name="Adam C."/>
            <person name="Daum C."/>
            <person name="Floudas D."/>
            <person name="Sun H."/>
            <person name="Yadav J.S."/>
            <person name="Pangilinan J."/>
            <person name="Larsson K.H."/>
            <person name="Matsuura K."/>
            <person name="Barry K."/>
            <person name="Labutti K."/>
            <person name="Kuo R."/>
            <person name="Ohm R.A."/>
            <person name="Bhattacharya S.S."/>
            <person name="Shirouzu T."/>
            <person name="Yoshinaga Y."/>
            <person name="Martin F.M."/>
            <person name="Grigoriev I.V."/>
            <person name="Hibbett D.S."/>
        </authorList>
    </citation>
    <scope>NUCLEOTIDE SEQUENCE [LARGE SCALE GENOMIC DNA]</scope>
    <source>
        <strain evidence="1 2">HHB9708</strain>
    </source>
</reference>
<name>A0A164RYY5_9AGAM</name>
<accession>A0A164RYY5</accession>
<proteinExistence type="predicted"/>
<dbReference type="AlphaFoldDB" id="A0A164RYY5"/>
<dbReference type="EMBL" id="KV419417">
    <property type="protein sequence ID" value="KZS91007.1"/>
    <property type="molecule type" value="Genomic_DNA"/>
</dbReference>
<keyword evidence="2" id="KW-1185">Reference proteome</keyword>
<evidence type="ECO:0000313" key="2">
    <source>
        <dbReference type="Proteomes" id="UP000076722"/>
    </source>
</evidence>
<protein>
    <submittedName>
        <fullName evidence="1">Uncharacterized protein</fullName>
    </submittedName>
</protein>